<dbReference type="InterPro" id="IPR029030">
    <property type="entry name" value="Caspase-like_dom_sf"/>
</dbReference>
<dbReference type="Gene3D" id="3.40.50.1460">
    <property type="match status" value="1"/>
</dbReference>
<dbReference type="EMBL" id="JAMPKM010000004">
    <property type="protein sequence ID" value="MEP0817268.1"/>
    <property type="molecule type" value="Genomic_DNA"/>
</dbReference>
<evidence type="ECO:0000256" key="1">
    <source>
        <dbReference type="SAM" id="MobiDB-lite"/>
    </source>
</evidence>
<dbReference type="Pfam" id="PF00656">
    <property type="entry name" value="Peptidase_C14"/>
    <property type="match status" value="1"/>
</dbReference>
<proteinExistence type="predicted"/>
<dbReference type="InterPro" id="IPR050452">
    <property type="entry name" value="Metacaspase"/>
</dbReference>
<name>A0ABV0J7N4_9CYAN</name>
<feature type="domain" description="Peptidase C14 caspase" evidence="2">
    <location>
        <begin position="43"/>
        <end position="324"/>
    </location>
</feature>
<organism evidence="3 4">
    <name type="scientific">Trichocoleus desertorum GB2-A4</name>
    <dbReference type="NCBI Taxonomy" id="2933944"/>
    <lineage>
        <taxon>Bacteria</taxon>
        <taxon>Bacillati</taxon>
        <taxon>Cyanobacteriota</taxon>
        <taxon>Cyanophyceae</taxon>
        <taxon>Leptolyngbyales</taxon>
        <taxon>Trichocoleusaceae</taxon>
        <taxon>Trichocoleus</taxon>
    </lineage>
</organism>
<dbReference type="RefSeq" id="WP_190438136.1">
    <property type="nucleotide sequence ID" value="NZ_JAMPKM010000004.1"/>
</dbReference>
<evidence type="ECO:0000313" key="3">
    <source>
        <dbReference type="EMBL" id="MEP0817268.1"/>
    </source>
</evidence>
<keyword evidence="4" id="KW-1185">Reference proteome</keyword>
<comment type="caution">
    <text evidence="3">The sequence shown here is derived from an EMBL/GenBank/DDBJ whole genome shotgun (WGS) entry which is preliminary data.</text>
</comment>
<dbReference type="InterPro" id="IPR011189">
    <property type="entry name" value="UCP_caspase_lke"/>
</dbReference>
<feature type="region of interest" description="Disordered" evidence="1">
    <location>
        <begin position="627"/>
        <end position="648"/>
    </location>
</feature>
<dbReference type="PANTHER" id="PTHR48104">
    <property type="entry name" value="METACASPASE-4"/>
    <property type="match status" value="1"/>
</dbReference>
<sequence>MGLKRRAFLQQASLTLAALGMSEAGLLRLSDRYSQVLAAPTTRKLALLVGINQYPDSMFHRTATRSSALAGCVTDVELQRELLIHRFGFSDRDILTLSDRQATRQAIESAFLEHLTEQARPGDVVVFHFSGYGSRVQLGGAGEALQSSLVPVDGVLSSDDAEGVVNDLLEETLLLLLRSLPTDRVTTILDTSYLYPGSSLQGNLRLRARPKPKLGKPSPEELAFQDQLLSRIQASREQVGVQRRSRQIPGVVLAAASLDELASSTIPGSAQEQAFETQWGGFSAGLLTYALTQYLWSAAPAPTIQVSFNRATASVAQWVGQEQPTLMGLQSRSQALLTYYTAPSDRLGAEGIVISVDEDGRSGQLWLGGLFSPGLEAYGLNSVLTLVSPSSSTDLAAAPSNTEPSAIASGISETANALETVTTQPLQVQIYARNGLTAKARISTVGEAAADLKLQVGQLLQETVRVIPRHLNLAIALDPTLERIERVDATSAFSATPYITVVTVGEQPADTLLGRVSEAVRPTTVATATTEVAIADVSSSRSSESSVTPRSYGLFSASRELIPNSLGEGGEAVKSAIQRLLPHLKTRLAAKLLRLTANEASSHLGVKVALELVTPKPAILLTRSTLRANGTPSGSRVTPTPPTELGVPALPMGSQIRYQVSNYSDRPIYFVALSLDSSGSLIALYSSQATTPTEGSETKSSLKQEAIAPGESLSVPQVKNSLQWIVRGPAGFAETHLIFSDAPFTQTLAALEAAMRPMGEVQRLGAPSNPLEIAQAIWQDLHQASAVPTQTLSISTDMWALDVNHWATLSFLYQVVEKPNKQL</sequence>
<protein>
    <submittedName>
        <fullName evidence="3">Caspase family protein</fullName>
    </submittedName>
</protein>
<dbReference type="PIRSF" id="PIRSF007398">
    <property type="entry name" value="Sll0148_caspase"/>
    <property type="match status" value="1"/>
</dbReference>
<evidence type="ECO:0000313" key="4">
    <source>
        <dbReference type="Proteomes" id="UP001464891"/>
    </source>
</evidence>
<dbReference type="PANTHER" id="PTHR48104:SF30">
    <property type="entry name" value="METACASPASE-1"/>
    <property type="match status" value="1"/>
</dbReference>
<dbReference type="SUPFAM" id="SSF52129">
    <property type="entry name" value="Caspase-like"/>
    <property type="match status" value="1"/>
</dbReference>
<feature type="compositionally biased region" description="Polar residues" evidence="1">
    <location>
        <begin position="627"/>
        <end position="638"/>
    </location>
</feature>
<evidence type="ECO:0000259" key="2">
    <source>
        <dbReference type="Pfam" id="PF00656"/>
    </source>
</evidence>
<reference evidence="3 4" key="1">
    <citation type="submission" date="2022-04" db="EMBL/GenBank/DDBJ databases">
        <title>Positive selection, recombination, and allopatry shape intraspecific diversity of widespread and dominant cyanobacteria.</title>
        <authorList>
            <person name="Wei J."/>
            <person name="Shu W."/>
            <person name="Hu C."/>
        </authorList>
    </citation>
    <scope>NUCLEOTIDE SEQUENCE [LARGE SCALE GENOMIC DNA]</scope>
    <source>
        <strain evidence="3 4">GB2-A4</strain>
    </source>
</reference>
<gene>
    <name evidence="3" type="ORF">NC998_09180</name>
</gene>
<accession>A0ABV0J7N4</accession>
<dbReference type="Proteomes" id="UP001464891">
    <property type="component" value="Unassembled WGS sequence"/>
</dbReference>
<dbReference type="InterPro" id="IPR011600">
    <property type="entry name" value="Pept_C14_caspase"/>
</dbReference>